<dbReference type="EMBL" id="VJZA01000054">
    <property type="protein sequence ID" value="TVT18919.1"/>
    <property type="molecule type" value="Genomic_DNA"/>
</dbReference>
<dbReference type="InterPro" id="IPR004360">
    <property type="entry name" value="Glyas_Fos-R_dOase_dom"/>
</dbReference>
<gene>
    <name evidence="2" type="ORF">FNH06_26175</name>
</gene>
<dbReference type="AlphaFoldDB" id="A0A558A3T7"/>
<name>A0A558A3T7_9PSEU</name>
<dbReference type="Gene3D" id="3.10.180.10">
    <property type="entry name" value="2,3-Dihydroxybiphenyl 1,2-Dioxygenase, domain 1"/>
    <property type="match status" value="1"/>
</dbReference>
<evidence type="ECO:0000313" key="2">
    <source>
        <dbReference type="EMBL" id="TVT18919.1"/>
    </source>
</evidence>
<sequence length="120" mass="12592">MTTLINGITTVAIPVADQERALEFYVGTLGFEKRRDGTFGGGTRWLEVAPPGSATSVALVAGQGGVDTGIRFTSSDAGADHEALTAAGVDVDAEVLRWQGVPPMFTFRDPDGNQLVLVEI</sequence>
<reference evidence="2 3" key="1">
    <citation type="submission" date="2019-07" db="EMBL/GenBank/DDBJ databases">
        <title>New species of Amycolatopsis and Streptomyces.</title>
        <authorList>
            <person name="Duangmal K."/>
            <person name="Teo W.F.A."/>
            <person name="Lipun K."/>
        </authorList>
    </citation>
    <scope>NUCLEOTIDE SEQUENCE [LARGE SCALE GENOMIC DNA]</scope>
    <source>
        <strain evidence="2 3">JCM 30562</strain>
    </source>
</reference>
<dbReference type="PANTHER" id="PTHR36437:SF2">
    <property type="entry name" value="GLYOXALASE_BLEOMYCIN RESISTANCE PROTEIN_DIOXYGENASE"/>
    <property type="match status" value="1"/>
</dbReference>
<accession>A0A558A3T7</accession>
<dbReference type="SUPFAM" id="SSF54593">
    <property type="entry name" value="Glyoxalase/Bleomycin resistance protein/Dihydroxybiphenyl dioxygenase"/>
    <property type="match status" value="1"/>
</dbReference>
<dbReference type="InterPro" id="IPR029068">
    <property type="entry name" value="Glyas_Bleomycin-R_OHBP_Dase"/>
</dbReference>
<comment type="caution">
    <text evidence="2">The sequence shown here is derived from an EMBL/GenBank/DDBJ whole genome shotgun (WGS) entry which is preliminary data.</text>
</comment>
<proteinExistence type="predicted"/>
<dbReference type="OrthoDB" id="9794917at2"/>
<feature type="domain" description="VOC" evidence="1">
    <location>
        <begin position="7"/>
        <end position="120"/>
    </location>
</feature>
<dbReference type="InterPro" id="IPR037523">
    <property type="entry name" value="VOC_core"/>
</dbReference>
<dbReference type="PROSITE" id="PS51819">
    <property type="entry name" value="VOC"/>
    <property type="match status" value="1"/>
</dbReference>
<dbReference type="PANTHER" id="PTHR36437">
    <property type="entry name" value="GLYOXALASE/BLEOMYCIN RESISTANCE PROTEIN/DIOXYGENASE"/>
    <property type="match status" value="1"/>
</dbReference>
<keyword evidence="3" id="KW-1185">Reference proteome</keyword>
<evidence type="ECO:0000259" key="1">
    <source>
        <dbReference type="PROSITE" id="PS51819"/>
    </source>
</evidence>
<dbReference type="Pfam" id="PF00903">
    <property type="entry name" value="Glyoxalase"/>
    <property type="match status" value="1"/>
</dbReference>
<organism evidence="2 3">
    <name type="scientific">Amycolatopsis acidiphila</name>
    <dbReference type="NCBI Taxonomy" id="715473"/>
    <lineage>
        <taxon>Bacteria</taxon>
        <taxon>Bacillati</taxon>
        <taxon>Actinomycetota</taxon>
        <taxon>Actinomycetes</taxon>
        <taxon>Pseudonocardiales</taxon>
        <taxon>Pseudonocardiaceae</taxon>
        <taxon>Amycolatopsis</taxon>
    </lineage>
</organism>
<protein>
    <submittedName>
        <fullName evidence="2">Glyoxalase</fullName>
    </submittedName>
</protein>
<dbReference type="Proteomes" id="UP000318578">
    <property type="component" value="Unassembled WGS sequence"/>
</dbReference>
<evidence type="ECO:0000313" key="3">
    <source>
        <dbReference type="Proteomes" id="UP000318578"/>
    </source>
</evidence>
<dbReference type="RefSeq" id="WP_144642564.1">
    <property type="nucleotide sequence ID" value="NZ_BNAX01000013.1"/>
</dbReference>